<dbReference type="PANTHER" id="PTHR38009">
    <property type="entry name" value="CONSERVED HYPOTHETICAL PHAGE TAIL PROTEIN"/>
    <property type="match status" value="1"/>
</dbReference>
<evidence type="ECO:0000313" key="2">
    <source>
        <dbReference type="Proteomes" id="UP000565262"/>
    </source>
</evidence>
<gene>
    <name evidence="1" type="ORF">H4O21_11115</name>
</gene>
<protein>
    <submittedName>
        <fullName evidence="1">Phage tail protein</fullName>
    </submittedName>
</protein>
<name>A0A839IQF5_9GAMM</name>
<dbReference type="Pfam" id="PF06841">
    <property type="entry name" value="Phage_T4_gp19"/>
    <property type="match status" value="1"/>
</dbReference>
<dbReference type="InterPro" id="IPR010667">
    <property type="entry name" value="Phage_T4_Gp19"/>
</dbReference>
<dbReference type="Proteomes" id="UP000565262">
    <property type="component" value="Unassembled WGS sequence"/>
</dbReference>
<dbReference type="GO" id="GO:0005198">
    <property type="term" value="F:structural molecule activity"/>
    <property type="evidence" value="ECO:0007669"/>
    <property type="project" value="InterPro"/>
</dbReference>
<evidence type="ECO:0000313" key="1">
    <source>
        <dbReference type="EMBL" id="MBB1487161.1"/>
    </source>
</evidence>
<dbReference type="NCBIfam" id="TIGR02241">
    <property type="entry name" value="conserved hypothetical phage tail region protein"/>
    <property type="match status" value="1"/>
</dbReference>
<accession>A0A839IQF5</accession>
<organism evidence="1 2">
    <name type="scientific">Oceanospirillum sediminis</name>
    <dbReference type="NCBI Taxonomy" id="2760088"/>
    <lineage>
        <taxon>Bacteria</taxon>
        <taxon>Pseudomonadati</taxon>
        <taxon>Pseudomonadota</taxon>
        <taxon>Gammaproteobacteria</taxon>
        <taxon>Oceanospirillales</taxon>
        <taxon>Oceanospirillaceae</taxon>
        <taxon>Oceanospirillum</taxon>
    </lineage>
</organism>
<dbReference type="InterPro" id="IPR011747">
    <property type="entry name" value="CHP02241"/>
</dbReference>
<comment type="caution">
    <text evidence="1">The sequence shown here is derived from an EMBL/GenBank/DDBJ whole genome shotgun (WGS) entry which is preliminary data.</text>
</comment>
<proteinExistence type="predicted"/>
<dbReference type="EMBL" id="JACJFM010000012">
    <property type="protein sequence ID" value="MBB1487161.1"/>
    <property type="molecule type" value="Genomic_DNA"/>
</dbReference>
<dbReference type="PANTHER" id="PTHR38009:SF1">
    <property type="entry name" value="CONSERVED HYPOTHETICAL PHAGE TAIL PROTEIN"/>
    <property type="match status" value="1"/>
</dbReference>
<dbReference type="RefSeq" id="WP_182808944.1">
    <property type="nucleotide sequence ID" value="NZ_JACJFM010000012.1"/>
</dbReference>
<dbReference type="AlphaFoldDB" id="A0A839IQF5"/>
<sequence>MAKNADNWPLPAFHFSVVFGKDSDDAGFQEVSGISTRIETETLSEGGNNTVVYHLPKAAKHDNLILKRGVTTLDSTLTKWCKTFFDDGFAKKLEPKDLTVRLLDEKRTPVRIWLFRNAYPVGWKMDALNSTKNEVAIEEIELCYSEQKRVK</sequence>
<reference evidence="1 2" key="1">
    <citation type="submission" date="2020-08" db="EMBL/GenBank/DDBJ databases">
        <title>Oceanospirillum sp. nov. isolated from marine sediment.</title>
        <authorList>
            <person name="Ji X."/>
        </authorList>
    </citation>
    <scope>NUCLEOTIDE SEQUENCE [LARGE SCALE GENOMIC DNA]</scope>
    <source>
        <strain evidence="1 2">D5</strain>
    </source>
</reference>
<keyword evidence="2" id="KW-1185">Reference proteome</keyword>